<dbReference type="AlphaFoldDB" id="A0A2C8ZXP4"/>
<gene>
    <name evidence="2" type="ORF">SAMN06296378_2294</name>
</gene>
<name>A0A2C8ZXP4_9MICO</name>
<dbReference type="Proteomes" id="UP000219440">
    <property type="component" value="Unassembled WGS sequence"/>
</dbReference>
<evidence type="ECO:0000256" key="1">
    <source>
        <dbReference type="SAM" id="MobiDB-lite"/>
    </source>
</evidence>
<dbReference type="RefSeq" id="WP_097061341.1">
    <property type="nucleotide sequence ID" value="NZ_BMLC01000003.1"/>
</dbReference>
<evidence type="ECO:0000313" key="3">
    <source>
        <dbReference type="Proteomes" id="UP000219440"/>
    </source>
</evidence>
<protein>
    <submittedName>
        <fullName evidence="2">Uncharacterized protein</fullName>
    </submittedName>
</protein>
<reference evidence="2 3" key="1">
    <citation type="submission" date="2017-09" db="EMBL/GenBank/DDBJ databases">
        <authorList>
            <person name="Ehlers B."/>
            <person name="Leendertz F.H."/>
        </authorList>
    </citation>
    <scope>NUCLEOTIDE SEQUENCE [LARGE SCALE GENOMIC DNA]</scope>
    <source>
        <strain evidence="2 3">CGMCC 1.05381</strain>
    </source>
</reference>
<accession>A0A2C8ZXP4</accession>
<dbReference type="EMBL" id="OCST01000004">
    <property type="protein sequence ID" value="SOE70692.1"/>
    <property type="molecule type" value="Genomic_DNA"/>
</dbReference>
<feature type="region of interest" description="Disordered" evidence="1">
    <location>
        <begin position="62"/>
        <end position="95"/>
    </location>
</feature>
<proteinExistence type="predicted"/>
<evidence type="ECO:0000313" key="2">
    <source>
        <dbReference type="EMBL" id="SOE70692.1"/>
    </source>
</evidence>
<dbReference type="OrthoDB" id="4981681at2"/>
<organism evidence="2 3">
    <name type="scientific">Salinibacterium xinjiangense</name>
    <dbReference type="NCBI Taxonomy" id="386302"/>
    <lineage>
        <taxon>Bacteria</taxon>
        <taxon>Bacillati</taxon>
        <taxon>Actinomycetota</taxon>
        <taxon>Actinomycetes</taxon>
        <taxon>Micrococcales</taxon>
        <taxon>Microbacteriaceae</taxon>
        <taxon>Salinibacterium</taxon>
    </lineage>
</organism>
<sequence>MVRVVYERLATLATAVIVALVVSQGAPPALVVAGVAAVLLVSAVRRAAIVVGSREVTVGSRARAHREAMTGMPAPRHPSTAGLPLTRAPSEGLAA</sequence>
<keyword evidence="3" id="KW-1185">Reference proteome</keyword>